<sequence>MSKVGGEAFPVSVLPHVDNLRPATCRANCCPDTEAELIAFFASDWAPISCHVVHVFGAVMARDLYELMDIYLVITE</sequence>
<dbReference type="EMBL" id="CAFBNL010000004">
    <property type="protein sequence ID" value="CAB4941848.1"/>
    <property type="molecule type" value="Genomic_DNA"/>
</dbReference>
<proteinExistence type="predicted"/>
<reference evidence="1" key="1">
    <citation type="submission" date="2020-05" db="EMBL/GenBank/DDBJ databases">
        <authorList>
            <person name="Chiriac C."/>
            <person name="Salcher M."/>
            <person name="Ghai R."/>
            <person name="Kavagutti S V."/>
        </authorList>
    </citation>
    <scope>NUCLEOTIDE SEQUENCE</scope>
</reference>
<name>A0A6J7JEI4_9ZZZZ</name>
<gene>
    <name evidence="1" type="ORF">UFOPK3789_00127</name>
</gene>
<dbReference type="AlphaFoldDB" id="A0A6J7JEI4"/>
<organism evidence="1">
    <name type="scientific">freshwater metagenome</name>
    <dbReference type="NCBI Taxonomy" id="449393"/>
    <lineage>
        <taxon>unclassified sequences</taxon>
        <taxon>metagenomes</taxon>
        <taxon>ecological metagenomes</taxon>
    </lineage>
</organism>
<accession>A0A6J7JEI4</accession>
<evidence type="ECO:0000313" key="1">
    <source>
        <dbReference type="EMBL" id="CAB4941848.1"/>
    </source>
</evidence>
<protein>
    <submittedName>
        <fullName evidence="1">Unannotated protein</fullName>
    </submittedName>
</protein>